<proteinExistence type="predicted"/>
<keyword evidence="2" id="KW-1185">Reference proteome</keyword>
<dbReference type="Proteomes" id="UP000677875">
    <property type="component" value="Unassembled WGS sequence"/>
</dbReference>
<gene>
    <name evidence="1" type="ORF">J5Y05_09000</name>
</gene>
<dbReference type="InterPro" id="IPR015943">
    <property type="entry name" value="WD40/YVTN_repeat-like_dom_sf"/>
</dbReference>
<dbReference type="Pfam" id="PF09684">
    <property type="entry name" value="Tail_P2_I"/>
    <property type="match status" value="1"/>
</dbReference>
<dbReference type="RefSeq" id="WP_210870121.1">
    <property type="nucleotide sequence ID" value="NZ_JAGPNL010000002.1"/>
</dbReference>
<dbReference type="AlphaFoldDB" id="A0A941AZW8"/>
<dbReference type="NCBIfam" id="TIGR02242">
    <property type="entry name" value="tail_TIGR02242"/>
    <property type="match status" value="1"/>
</dbReference>
<dbReference type="InterPro" id="IPR011748">
    <property type="entry name" value="Unchr_phage_tail-like"/>
</dbReference>
<evidence type="ECO:0000313" key="2">
    <source>
        <dbReference type="Proteomes" id="UP000677875"/>
    </source>
</evidence>
<dbReference type="SUPFAM" id="SSF63829">
    <property type="entry name" value="Calcium-dependent phosphotriesterase"/>
    <property type="match status" value="1"/>
</dbReference>
<dbReference type="Gene3D" id="2.130.10.10">
    <property type="entry name" value="YVTN repeat-like/Quinoprotein amine dehydrogenase"/>
    <property type="match status" value="1"/>
</dbReference>
<accession>A0A941AZW8</accession>
<dbReference type="EMBL" id="JAGPNL010000002">
    <property type="protein sequence ID" value="MBQ0826645.1"/>
    <property type="molecule type" value="Genomic_DNA"/>
</dbReference>
<organism evidence="1 2">
    <name type="scientific">Streptomyces tagetis</name>
    <dbReference type="NCBI Taxonomy" id="2820809"/>
    <lineage>
        <taxon>Bacteria</taxon>
        <taxon>Bacillati</taxon>
        <taxon>Actinomycetota</taxon>
        <taxon>Actinomycetes</taxon>
        <taxon>Kitasatosporales</taxon>
        <taxon>Streptomycetaceae</taxon>
        <taxon>Streptomyces</taxon>
    </lineage>
</organism>
<protein>
    <submittedName>
        <fullName evidence="1">Uncharacterized protein</fullName>
    </submittedName>
</protein>
<sequence>MDAGRSAAVAVAAQWLRCAHVGTALTADDRAVTLEWQVPEAVSGTDSGPGPAGLAFGPGGTAYHAVPEEGRIVRVPWRPGGGKGEVLVEDLLEPPPVPGPPSGRFAPATGTPVRHVRAAALVVDSDDRLTLLDVCEGTVLVLDPVERRPLRRLRPPGTPVDLAFHDHGLLVACAEPDAPLRRLDRQRPPRRLPVPDGPRAALPVGAVPSRVAVGRGGEVWLLWRDPEDNGWAVPVADHRTGQVLGPFPGASDLELDGTGAVVVAGPPGADLRRIAFRDGGVAEERPLRAPTYDGRGLARTPDGRIGYWSGRGVRTAFEARVRYRTEGRVDTFALDSGTYGQRWGRLFVDACLPPGTSLKVGFLTADDLPTEDGVTSLPHTPPSNAHIPLPVLPPGPPLAPAEAAERLFGDGTEPGGGAGGCGDLYRRGPREVPWSRREASDPFVTYEAPVNAPPGRYLWLRLILTGTPGAAPRVLALRAERSGHRLLDRLPAVYSAEPRATAFLDRFLALLSGPLADLDARAAERHLMLDPAHAPPESLAWLASLIGLTLDGRWPDPVRRTMLAEAVELFRLRGTVAGLTRMLEIYLGVAPVLVERFRFRGLGKVRGPDLTAVGGTFADYAHRFAVVVPGALSDERLATVRHLLDLHRPAHTVVEVCSADSGARVGEGWHLGLTSVVGRNSGFQPLSVGGTLGRYAVLGRPTGGHPVGQGRIGADTGVGP</sequence>
<name>A0A941AZW8_9ACTN</name>
<dbReference type="InterPro" id="IPR006521">
    <property type="entry name" value="Tail_protein_I"/>
</dbReference>
<evidence type="ECO:0000313" key="1">
    <source>
        <dbReference type="EMBL" id="MBQ0826645.1"/>
    </source>
</evidence>
<comment type="caution">
    <text evidence="1">The sequence shown here is derived from an EMBL/GenBank/DDBJ whole genome shotgun (WGS) entry which is preliminary data.</text>
</comment>
<reference evidence="1" key="1">
    <citation type="submission" date="2021-04" db="EMBL/GenBank/DDBJ databases">
        <title>Genome seq and assembly of Streptomyces sp. RG38.</title>
        <authorList>
            <person name="Chhetri G."/>
        </authorList>
    </citation>
    <scope>NUCLEOTIDE SEQUENCE</scope>
    <source>
        <strain evidence="1">RG38</strain>
    </source>
</reference>